<evidence type="ECO:0000313" key="9">
    <source>
        <dbReference type="EMBL" id="GAA0609569.1"/>
    </source>
</evidence>
<keyword evidence="3" id="KW-0805">Transcription regulation</keyword>
<accession>A0ABP3RFH3</accession>
<keyword evidence="1" id="KW-0808">Transferase</keyword>
<dbReference type="SUPFAM" id="SSF63520">
    <property type="entry name" value="PTS-regulatory domain, PRD"/>
    <property type="match status" value="2"/>
</dbReference>
<evidence type="ECO:0000256" key="2">
    <source>
        <dbReference type="ARBA" id="ARBA00022737"/>
    </source>
</evidence>
<dbReference type="InterPro" id="IPR011608">
    <property type="entry name" value="PRD"/>
</dbReference>
<dbReference type="EMBL" id="BAAADS010000020">
    <property type="protein sequence ID" value="GAA0609569.1"/>
    <property type="molecule type" value="Genomic_DNA"/>
</dbReference>
<keyword evidence="5" id="KW-0175">Coiled coil</keyword>
<dbReference type="InterPro" id="IPR050661">
    <property type="entry name" value="BglG_antiterminators"/>
</dbReference>
<dbReference type="InterPro" id="IPR002178">
    <property type="entry name" value="PTS_EIIA_type-2_dom"/>
</dbReference>
<feature type="domain" description="PTS EIIA type-2" evidence="6">
    <location>
        <begin position="535"/>
        <end position="682"/>
    </location>
</feature>
<dbReference type="InterPro" id="IPR016152">
    <property type="entry name" value="PTrfase/Anion_transptr"/>
</dbReference>
<dbReference type="SUPFAM" id="SSF46785">
    <property type="entry name" value="Winged helix' DNA-binding domain"/>
    <property type="match status" value="2"/>
</dbReference>
<feature type="domain" description="PTS EIIB type-2" evidence="7">
    <location>
        <begin position="418"/>
        <end position="505"/>
    </location>
</feature>
<dbReference type="PANTHER" id="PTHR30185">
    <property type="entry name" value="CRYPTIC BETA-GLUCOSIDE BGL OPERON ANTITERMINATOR"/>
    <property type="match status" value="1"/>
</dbReference>
<evidence type="ECO:0000256" key="3">
    <source>
        <dbReference type="ARBA" id="ARBA00023015"/>
    </source>
</evidence>
<dbReference type="InterPro" id="IPR036095">
    <property type="entry name" value="PTS_EIIB-like_sf"/>
</dbReference>
<organism evidence="9 10">
    <name type="scientific">Virgibacillus siamensis</name>
    <dbReference type="NCBI Taxonomy" id="480071"/>
    <lineage>
        <taxon>Bacteria</taxon>
        <taxon>Bacillati</taxon>
        <taxon>Bacillota</taxon>
        <taxon>Bacilli</taxon>
        <taxon>Bacillales</taxon>
        <taxon>Bacillaceae</taxon>
        <taxon>Virgibacillus</taxon>
    </lineage>
</organism>
<dbReference type="SUPFAM" id="SSF55804">
    <property type="entry name" value="Phoshotransferase/anion transport protein"/>
    <property type="match status" value="1"/>
</dbReference>
<feature type="domain" description="PRD" evidence="8">
    <location>
        <begin position="309"/>
        <end position="415"/>
    </location>
</feature>
<dbReference type="Pfam" id="PF08279">
    <property type="entry name" value="HTH_11"/>
    <property type="match status" value="2"/>
</dbReference>
<evidence type="ECO:0000256" key="1">
    <source>
        <dbReference type="ARBA" id="ARBA00022679"/>
    </source>
</evidence>
<reference evidence="10" key="1">
    <citation type="journal article" date="2019" name="Int. J. Syst. Evol. Microbiol.">
        <title>The Global Catalogue of Microorganisms (GCM) 10K type strain sequencing project: providing services to taxonomists for standard genome sequencing and annotation.</title>
        <authorList>
            <consortium name="The Broad Institute Genomics Platform"/>
            <consortium name="The Broad Institute Genome Sequencing Center for Infectious Disease"/>
            <person name="Wu L."/>
            <person name="Ma J."/>
        </authorList>
    </citation>
    <scope>NUCLEOTIDE SEQUENCE [LARGE SCALE GENOMIC DNA]</scope>
    <source>
        <strain evidence="10">JCM 15395</strain>
    </source>
</reference>
<dbReference type="Pfam" id="PF00874">
    <property type="entry name" value="PRD"/>
    <property type="match status" value="2"/>
</dbReference>
<protein>
    <submittedName>
        <fullName evidence="9">Mannitol operon transcriptional activator MtlR</fullName>
    </submittedName>
</protein>
<sequence length="693" mass="78202">MYISGRERKFIHLLLHADGALTVHQIADTLDVSERTVHRDLKNIEDIVADYNLQLVRQAGRGLVISGDAESRNKLDLEVSNAAFSDFTAEERQAMIYATLLEMDEPIKLFTLANELKVTIATVSHDLDQLEAELKTYQLTLIRKRGYGVRLEGKESNKRAALSSLITAHIEPFQYVSLLKNNIEKQQQSSMISDRLLGLVDPEKLTIIEETVNAAMEELPQELADSAYIGLVVHLALALERLLKGDSIHIDPDYLTQMEESREFTVARKMIAHFEEAFQMDIPNDEIGYITMHLMGAKLRSDSNSLMEESGLDIVYKAKELINYVSSMTEDDWMRENTVLLNDLAAHLKPSIYRMKQGLAIRNPLIGEIQRDYDSLFDLIQEAVGEIFPNLDVPDDEIGYLVLHFAAAMIRDEADSEMRALVICSSGIGTAKILATKLKQQIPEIRNVENKSVLDLEQAEMSRYDIVVSTIGLGEDESIQISPMLTEAEVHRIKKAIKQKKITRRLSRDDTSFQPDDDFMQRLQTTQQYTKAVTDLLASVFAANIEEELSIASVLRFISNELETHGLIRNKELIFQKLQQREQKGGLGIPGTTLALYHARSSGLDQLSFTIYPLEHPLTLEGMDDAPMNIDTILVMLAPDDADQGALDVLSHLSSLMIQDEESSHLFESGDETRIKAFMSHEMQKFLHDKNIL</sequence>
<evidence type="ECO:0000313" key="10">
    <source>
        <dbReference type="Proteomes" id="UP001500866"/>
    </source>
</evidence>
<dbReference type="InterPro" id="IPR013196">
    <property type="entry name" value="HTH_11"/>
</dbReference>
<keyword evidence="2" id="KW-0677">Repeat</keyword>
<keyword evidence="10" id="KW-1185">Reference proteome</keyword>
<dbReference type="InterPro" id="IPR036388">
    <property type="entry name" value="WH-like_DNA-bd_sf"/>
</dbReference>
<dbReference type="InterPro" id="IPR036634">
    <property type="entry name" value="PRD_sf"/>
</dbReference>
<dbReference type="InterPro" id="IPR013011">
    <property type="entry name" value="PTS_EIIB_2"/>
</dbReference>
<evidence type="ECO:0000256" key="4">
    <source>
        <dbReference type="ARBA" id="ARBA00023163"/>
    </source>
</evidence>
<evidence type="ECO:0000256" key="5">
    <source>
        <dbReference type="SAM" id="Coils"/>
    </source>
</evidence>
<dbReference type="SUPFAM" id="SSF52794">
    <property type="entry name" value="PTS system IIB component-like"/>
    <property type="match status" value="1"/>
</dbReference>
<proteinExistence type="predicted"/>
<dbReference type="Pfam" id="PF00359">
    <property type="entry name" value="PTS_EIIA_2"/>
    <property type="match status" value="1"/>
</dbReference>
<evidence type="ECO:0000259" key="6">
    <source>
        <dbReference type="PROSITE" id="PS51094"/>
    </source>
</evidence>
<dbReference type="Gene3D" id="1.10.1790.10">
    <property type="entry name" value="PRD domain"/>
    <property type="match status" value="2"/>
</dbReference>
<name>A0ABP3RFH3_9BACI</name>
<dbReference type="PROSITE" id="PS51099">
    <property type="entry name" value="PTS_EIIB_TYPE_2"/>
    <property type="match status" value="1"/>
</dbReference>
<dbReference type="PROSITE" id="PS51094">
    <property type="entry name" value="PTS_EIIA_TYPE_2"/>
    <property type="match status" value="1"/>
</dbReference>
<dbReference type="PANTHER" id="PTHR30185:SF18">
    <property type="entry name" value="TRANSCRIPTIONAL REGULATOR MTLR"/>
    <property type="match status" value="1"/>
</dbReference>
<gene>
    <name evidence="9" type="primary">mtlR</name>
    <name evidence="9" type="ORF">GCM10009001_28710</name>
</gene>
<dbReference type="CDD" id="cd05568">
    <property type="entry name" value="PTS_IIB_bgl_like"/>
    <property type="match status" value="1"/>
</dbReference>
<dbReference type="InterPro" id="IPR036390">
    <property type="entry name" value="WH_DNA-bd_sf"/>
</dbReference>
<dbReference type="Gene3D" id="1.10.10.10">
    <property type="entry name" value="Winged helix-like DNA-binding domain superfamily/Winged helix DNA-binding domain"/>
    <property type="match status" value="2"/>
</dbReference>
<dbReference type="RefSeq" id="WP_343814583.1">
    <property type="nucleotide sequence ID" value="NZ_BAAADS010000020.1"/>
</dbReference>
<feature type="coiled-coil region" evidence="5">
    <location>
        <begin position="113"/>
        <end position="140"/>
    </location>
</feature>
<keyword evidence="4" id="KW-0804">Transcription</keyword>
<dbReference type="Gene3D" id="3.40.930.10">
    <property type="entry name" value="Mannitol-specific EII, Chain A"/>
    <property type="match status" value="1"/>
</dbReference>
<evidence type="ECO:0000259" key="8">
    <source>
        <dbReference type="PROSITE" id="PS51372"/>
    </source>
</evidence>
<dbReference type="PROSITE" id="PS51372">
    <property type="entry name" value="PRD_2"/>
    <property type="match status" value="2"/>
</dbReference>
<comment type="caution">
    <text evidence="9">The sequence shown here is derived from an EMBL/GenBank/DDBJ whole genome shotgun (WGS) entry which is preliminary data.</text>
</comment>
<dbReference type="Gene3D" id="3.40.50.2300">
    <property type="match status" value="1"/>
</dbReference>
<feature type="domain" description="PRD" evidence="8">
    <location>
        <begin position="199"/>
        <end position="304"/>
    </location>
</feature>
<evidence type="ECO:0000259" key="7">
    <source>
        <dbReference type="PROSITE" id="PS51099"/>
    </source>
</evidence>
<dbReference type="Proteomes" id="UP001500866">
    <property type="component" value="Unassembled WGS sequence"/>
</dbReference>